<name>A0A177NKW0_9GAMM</name>
<feature type="repeat" description="TPR" evidence="3">
    <location>
        <begin position="90"/>
        <end position="123"/>
    </location>
</feature>
<proteinExistence type="predicted"/>
<feature type="signal peptide" evidence="4">
    <location>
        <begin position="1"/>
        <end position="19"/>
    </location>
</feature>
<feature type="chain" id="PRO_5008069297" description="PgaA membrane beta barrel domain-containing protein" evidence="4">
    <location>
        <begin position="20"/>
        <end position="1633"/>
    </location>
</feature>
<feature type="domain" description="PgaA membrane beta barrel" evidence="5">
    <location>
        <begin position="1491"/>
        <end position="1633"/>
    </location>
</feature>
<dbReference type="Proteomes" id="UP000078476">
    <property type="component" value="Unassembled WGS sequence"/>
</dbReference>
<organism evidence="6 7">
    <name type="scientific">Methylomonas lenta</name>
    <dbReference type="NCBI Taxonomy" id="980561"/>
    <lineage>
        <taxon>Bacteria</taxon>
        <taxon>Pseudomonadati</taxon>
        <taxon>Pseudomonadota</taxon>
        <taxon>Gammaproteobacteria</taxon>
        <taxon>Methylococcales</taxon>
        <taxon>Methylococcaceae</taxon>
        <taxon>Methylomonas</taxon>
    </lineage>
</organism>
<dbReference type="STRING" id="980561.A1359_04635"/>
<dbReference type="Pfam" id="PF14559">
    <property type="entry name" value="TPR_19"/>
    <property type="match status" value="1"/>
</dbReference>
<dbReference type="RefSeq" id="WP_066979067.1">
    <property type="nucleotide sequence ID" value="NZ_LUUI01000077.1"/>
</dbReference>
<keyword evidence="2 3" id="KW-0802">TPR repeat</keyword>
<dbReference type="GO" id="GO:0006368">
    <property type="term" value="P:transcription elongation by RNA polymerase II"/>
    <property type="evidence" value="ECO:0007669"/>
    <property type="project" value="TreeGrafter"/>
</dbReference>
<evidence type="ECO:0000256" key="2">
    <source>
        <dbReference type="ARBA" id="ARBA00022803"/>
    </source>
</evidence>
<dbReference type="SUPFAM" id="SSF48452">
    <property type="entry name" value="TPR-like"/>
    <property type="match status" value="5"/>
</dbReference>
<feature type="repeat" description="TPR" evidence="3">
    <location>
        <begin position="822"/>
        <end position="855"/>
    </location>
</feature>
<keyword evidence="4" id="KW-0732">Signal</keyword>
<keyword evidence="1" id="KW-0677">Repeat</keyword>
<dbReference type="InterPro" id="IPR031101">
    <property type="entry name" value="Ctr9"/>
</dbReference>
<dbReference type="Pfam" id="PF13432">
    <property type="entry name" value="TPR_16"/>
    <property type="match status" value="3"/>
</dbReference>
<dbReference type="EMBL" id="LUUI01000077">
    <property type="protein sequence ID" value="OAI18647.1"/>
    <property type="molecule type" value="Genomic_DNA"/>
</dbReference>
<gene>
    <name evidence="6" type="ORF">A1359_04635</name>
</gene>
<dbReference type="InterPro" id="IPR049003">
    <property type="entry name" value="PgaA_barrel"/>
</dbReference>
<protein>
    <recommendedName>
        <fullName evidence="5">PgaA membrane beta barrel domain-containing protein</fullName>
    </recommendedName>
</protein>
<feature type="repeat" description="TPR" evidence="3">
    <location>
        <begin position="158"/>
        <end position="191"/>
    </location>
</feature>
<dbReference type="GO" id="GO:0000993">
    <property type="term" value="F:RNA polymerase II complex binding"/>
    <property type="evidence" value="ECO:0007669"/>
    <property type="project" value="TreeGrafter"/>
</dbReference>
<dbReference type="SMART" id="SM00028">
    <property type="entry name" value="TPR"/>
    <property type="match status" value="11"/>
</dbReference>
<evidence type="ECO:0000259" key="5">
    <source>
        <dbReference type="Pfam" id="PF21197"/>
    </source>
</evidence>
<evidence type="ECO:0000256" key="1">
    <source>
        <dbReference type="ARBA" id="ARBA00022737"/>
    </source>
</evidence>
<dbReference type="InterPro" id="IPR011990">
    <property type="entry name" value="TPR-like_helical_dom_sf"/>
</dbReference>
<comment type="caution">
    <text evidence="6">The sequence shown here is derived from an EMBL/GenBank/DDBJ whole genome shotgun (WGS) entry which is preliminary data.</text>
</comment>
<evidence type="ECO:0000256" key="4">
    <source>
        <dbReference type="SAM" id="SignalP"/>
    </source>
</evidence>
<evidence type="ECO:0000313" key="7">
    <source>
        <dbReference type="Proteomes" id="UP000078476"/>
    </source>
</evidence>
<dbReference type="Gene3D" id="1.25.40.10">
    <property type="entry name" value="Tetratricopeptide repeat domain"/>
    <property type="match status" value="5"/>
</dbReference>
<dbReference type="GO" id="GO:0006355">
    <property type="term" value="P:regulation of DNA-templated transcription"/>
    <property type="evidence" value="ECO:0007669"/>
    <property type="project" value="InterPro"/>
</dbReference>
<dbReference type="PROSITE" id="PS50005">
    <property type="entry name" value="TPR"/>
    <property type="match status" value="3"/>
</dbReference>
<dbReference type="InterPro" id="IPR019734">
    <property type="entry name" value="TPR_rpt"/>
</dbReference>
<evidence type="ECO:0000256" key="3">
    <source>
        <dbReference type="PROSITE-ProRule" id="PRU00339"/>
    </source>
</evidence>
<reference evidence="6 7" key="1">
    <citation type="submission" date="2016-03" db="EMBL/GenBank/DDBJ databases">
        <authorList>
            <person name="Ploux O."/>
        </authorList>
    </citation>
    <scope>NUCLEOTIDE SEQUENCE [LARGE SCALE GENOMIC DNA]</scope>
    <source>
        <strain evidence="6 7">R-45370</strain>
    </source>
</reference>
<keyword evidence="7" id="KW-1185">Reference proteome</keyword>
<sequence length="1633" mass="184533">MNRKIIAIALWLPAYSLHAKQTNEATYQQALEQARSGQTELALEQLRLLVTDHPRRKQYLYDYLQLLLWAERDDDVLREAEGLNLKRAPAYVLETIAKSARNKGQLDKATELYSQAAKKTPNRLTPNLGIGLILLDQKQTKAAIAHFNKLAQNFPDNFELTLALASALEQDGQTQAAEQLYQQALTYEPDNKNAAQGLIRTQSASKDFTTAIATANTHRQALNDEEWTHLNWDYATDLIRQGERDTSIDPTNFAKTDLAIQAIKANLAALATLNLKDLAYWQTRAEADLLVALHDRKQMSDVITRFRRLQQQNLSLPAYAKMATANAFADQNQTKNAQALYQEIIQEQPKNYTAQKALAKISLDMGDKSQLDNSLTQLSEFANSHPDVANYRYDYLQYLQWSGHNAEVLTEAKKIELDAAPAYILETIAKAARELHDYPQAEKLYTMAASKAPDRLTPQLGLGLLMLDQHNTKLATRHFDELASTGQQNSDILFAQAAAHEMAGHPKQASQLYQKLLNNQPQHTEAARGLIRTLASAGLQAEALQVAKQHRSLVPDDLWVDLNWHHAAELVRRGKTSLNSNPDNFHYTDQAIAAINANIKSISRLAIRDKKIWLSRAQADLLVALHDRQLYNQVNDEYEVALDQNLNLPTYALLAVADSQLKNNQPTAARELYLQIFANEADNLDAIEGLMRTYLATGQTQDIAPILIKLQTLAEQNPSQPRYRYDLLQGLSWLERDTEVLQQALLIDKNSAPVYILETVGRSARNTQDYPLAENLYSLAADKAPDRLTPKLALAGLMLDQQQALSATTYLQQLRVDYPNDIELILTQASAEELAGQYLKAVDFYQQALELQPTQPNALRGKVFALSNAGQTEQALTIAEANRTLFNNEEWAELKWSHAAGLIRQGEQALSQDARDYRSIDQAINELQSNIALVDSLQLKDPLVWRQRAQFDLLVAFRDRRRMDDTIALYQQLLRQNTRLPVYARMAAADAYLNNRQPEQARELYLSVLQEVPDYYNAKASLAYAYLEAEQPDLALATAEQLSKEQPETISLPQTDGSEISIPNPKKATADMTAAIFHAYVDDLNEAQSRLERLHLQYPDNTDIHSKLAEVYYFRGWPRKAQHEIDIARQQAPEHFGLKLNQAKVSHELRDYPAEQSLTNELYSDYPEDSGALKQMQAWKRHNKPELKIFANGGISKNEPSAAASLIGNDEINIDSIAYSQPIAQNFRLFAHNGWKTSSFKEGSSWQSTLGNSIALPNPSDLPDCNLNTNPDDCKKIVLLNNTADLIAKRNWQETDAEIGNGYLRHYGVGVEFTQDKTKAGAEIHYDNSGANKVGVDLDLEYQFNDHWQLFTHLSSLDNNIPVRALKYGVTAKSALIGFTFKVNESRQFNLSSHYYNFSSAQSTSCNSVSIPEIEFNSTVYSPTYLSSEQVCDSAASYDYLSQKYKSLTDTVAAILPEKDNLSASTGRAYDEIWSSQTVNDFIQQTQLSNLTNQIYNHSNNRYALDGNYFERWYSGPIYKFSTILGASFSANTSTNVFYYSPKKDATVALTLDNDWLTYRNYETDFHQRVALTAGDYWQEDYGSNMIGNIQYEHRWHLGSDIELIYGGNRSYRYYDNALTQTWQMYLTADIRF</sequence>
<dbReference type="PANTHER" id="PTHR14027:SF2">
    <property type="entry name" value="RNA POLYMERASE-ASSOCIATED PROTEIN CTR9 HOMOLOG"/>
    <property type="match status" value="1"/>
</dbReference>
<feature type="domain" description="PgaA membrane beta barrel" evidence="5">
    <location>
        <begin position="1182"/>
        <end position="1249"/>
    </location>
</feature>
<evidence type="ECO:0000313" key="6">
    <source>
        <dbReference type="EMBL" id="OAI18647.1"/>
    </source>
</evidence>
<dbReference type="Pfam" id="PF21197">
    <property type="entry name" value="PgaA_barrel"/>
    <property type="match status" value="3"/>
</dbReference>
<dbReference type="OrthoDB" id="5405060at2"/>
<accession>A0A177NKW0</accession>
<dbReference type="PANTHER" id="PTHR14027">
    <property type="entry name" value="RNA POLYMERASE-ASSOCIATED PROTEIN CTR9"/>
    <property type="match status" value="1"/>
</dbReference>
<feature type="domain" description="PgaA membrane beta barrel" evidence="5">
    <location>
        <begin position="1291"/>
        <end position="1401"/>
    </location>
</feature>